<dbReference type="Proteomes" id="UP001223420">
    <property type="component" value="Unassembled WGS sequence"/>
</dbReference>
<evidence type="ECO:0000313" key="2">
    <source>
        <dbReference type="EMBL" id="MDQ0546396.1"/>
    </source>
</evidence>
<evidence type="ECO:0000259" key="1">
    <source>
        <dbReference type="PROSITE" id="PS51186"/>
    </source>
</evidence>
<protein>
    <submittedName>
        <fullName evidence="2">Ribosomal protein S18 acetylase RimI-like enzyme</fullName>
    </submittedName>
</protein>
<dbReference type="GO" id="GO:0005840">
    <property type="term" value="C:ribosome"/>
    <property type="evidence" value="ECO:0007669"/>
    <property type="project" value="UniProtKB-KW"/>
</dbReference>
<dbReference type="InterPro" id="IPR016181">
    <property type="entry name" value="Acyl_CoA_acyltransferase"/>
</dbReference>
<dbReference type="PANTHER" id="PTHR43138">
    <property type="entry name" value="ACETYLTRANSFERASE, GNAT FAMILY"/>
    <property type="match status" value="1"/>
</dbReference>
<dbReference type="PROSITE" id="PS51186">
    <property type="entry name" value="GNAT"/>
    <property type="match status" value="1"/>
</dbReference>
<keyword evidence="2" id="KW-0689">Ribosomal protein</keyword>
<evidence type="ECO:0000313" key="3">
    <source>
        <dbReference type="Proteomes" id="UP001223420"/>
    </source>
</evidence>
<sequence length="162" mass="17271">MSLEIRPARASDHPAIARIILPTIRAGETYALDPGLSEAEAVAYWTGADRETFVAEQDGVVLGTYYLRANQAGGGAHVANCGFMTGAAAAGRGIGRAMGEHALNRARERGFSAMQFNFVVSTNQHAVKLWRSLGFAEVGRLPGAFRHPGLGVVDALVMFRTL</sequence>
<dbReference type="SUPFAM" id="SSF55729">
    <property type="entry name" value="Acyl-CoA N-acyltransferases (Nat)"/>
    <property type="match status" value="1"/>
</dbReference>
<dbReference type="AlphaFoldDB" id="A0AAJ1TWW3"/>
<reference evidence="2" key="1">
    <citation type="submission" date="2023-07" db="EMBL/GenBank/DDBJ databases">
        <title>Genomic Encyclopedia of Type Strains, Phase IV (KMG-IV): sequencing the most valuable type-strain genomes for metagenomic binning, comparative biology and taxonomic classification.</title>
        <authorList>
            <person name="Goeker M."/>
        </authorList>
    </citation>
    <scope>NUCLEOTIDE SEQUENCE</scope>
    <source>
        <strain evidence="2">DSM 19569</strain>
    </source>
</reference>
<dbReference type="Pfam" id="PF00583">
    <property type="entry name" value="Acetyltransf_1"/>
    <property type="match status" value="1"/>
</dbReference>
<dbReference type="Gene3D" id="3.40.630.30">
    <property type="match status" value="1"/>
</dbReference>
<comment type="caution">
    <text evidence="2">The sequence shown here is derived from an EMBL/GenBank/DDBJ whole genome shotgun (WGS) entry which is preliminary data.</text>
</comment>
<dbReference type="InterPro" id="IPR000182">
    <property type="entry name" value="GNAT_dom"/>
</dbReference>
<keyword evidence="2" id="KW-0687">Ribonucleoprotein</keyword>
<dbReference type="GO" id="GO:0016747">
    <property type="term" value="F:acyltransferase activity, transferring groups other than amino-acyl groups"/>
    <property type="evidence" value="ECO:0007669"/>
    <property type="project" value="InterPro"/>
</dbReference>
<dbReference type="PANTHER" id="PTHR43138:SF1">
    <property type="entry name" value="N-ACETYLTRANSFERASE ACA1"/>
    <property type="match status" value="1"/>
</dbReference>
<organism evidence="2 3">
    <name type="scientific">Methylobacterium brachiatum</name>
    <dbReference type="NCBI Taxonomy" id="269660"/>
    <lineage>
        <taxon>Bacteria</taxon>
        <taxon>Pseudomonadati</taxon>
        <taxon>Pseudomonadota</taxon>
        <taxon>Alphaproteobacteria</taxon>
        <taxon>Hyphomicrobiales</taxon>
        <taxon>Methylobacteriaceae</taxon>
        <taxon>Methylobacterium</taxon>
    </lineage>
</organism>
<proteinExistence type="predicted"/>
<dbReference type="EMBL" id="JAUSWL010000014">
    <property type="protein sequence ID" value="MDQ0546396.1"/>
    <property type="molecule type" value="Genomic_DNA"/>
</dbReference>
<accession>A0AAJ1TWW3</accession>
<dbReference type="InterPro" id="IPR052742">
    <property type="entry name" value="Mito_N-acetyltransferase"/>
</dbReference>
<name>A0AAJ1TWW3_9HYPH</name>
<gene>
    <name evidence="2" type="ORF">QO001_005347</name>
</gene>
<feature type="domain" description="N-acetyltransferase" evidence="1">
    <location>
        <begin position="3"/>
        <end position="162"/>
    </location>
</feature>